<evidence type="ECO:0000256" key="4">
    <source>
        <dbReference type="ARBA" id="ARBA00023015"/>
    </source>
</evidence>
<comment type="caution">
    <text evidence="8">The sequence shown here is derived from an EMBL/GenBank/DDBJ whole genome shotgun (WGS) entry which is preliminary data.</text>
</comment>
<dbReference type="EMBL" id="DVKQ01000086">
    <property type="protein sequence ID" value="HIT38129.1"/>
    <property type="molecule type" value="Genomic_DNA"/>
</dbReference>
<keyword evidence="6" id="KW-0804">Transcription</keyword>
<evidence type="ECO:0000313" key="8">
    <source>
        <dbReference type="EMBL" id="HIT38129.1"/>
    </source>
</evidence>
<dbReference type="GO" id="GO:0045892">
    <property type="term" value="P:negative regulation of DNA-templated transcription"/>
    <property type="evidence" value="ECO:0007669"/>
    <property type="project" value="TreeGrafter"/>
</dbReference>
<evidence type="ECO:0000256" key="6">
    <source>
        <dbReference type="ARBA" id="ARBA00023163"/>
    </source>
</evidence>
<keyword evidence="3 7" id="KW-0862">Zinc</keyword>
<evidence type="ECO:0000313" key="9">
    <source>
        <dbReference type="Proteomes" id="UP000886833"/>
    </source>
</evidence>
<keyword evidence="7" id="KW-0479">Metal-binding</keyword>
<gene>
    <name evidence="8" type="ORF">IAB59_06620</name>
</gene>
<reference evidence="8" key="1">
    <citation type="submission" date="2020-10" db="EMBL/GenBank/DDBJ databases">
        <authorList>
            <person name="Gilroy R."/>
        </authorList>
    </citation>
    <scope>NUCLEOTIDE SEQUENCE</scope>
    <source>
        <strain evidence="8">CHK195-26880</strain>
    </source>
</reference>
<evidence type="ECO:0000256" key="2">
    <source>
        <dbReference type="ARBA" id="ARBA00022491"/>
    </source>
</evidence>
<feature type="binding site" evidence="7">
    <location>
        <position position="79"/>
    </location>
    <ligand>
        <name>Zn(2+)</name>
        <dbReference type="ChEBI" id="CHEBI:29105"/>
    </ligand>
</feature>
<dbReference type="SUPFAM" id="SSF46785">
    <property type="entry name" value="Winged helix' DNA-binding domain"/>
    <property type="match status" value="1"/>
</dbReference>
<evidence type="ECO:0000256" key="1">
    <source>
        <dbReference type="ARBA" id="ARBA00007957"/>
    </source>
</evidence>
<feature type="binding site" evidence="7">
    <location>
        <position position="115"/>
    </location>
    <ligand>
        <name>Zn(2+)</name>
        <dbReference type="ChEBI" id="CHEBI:29105"/>
    </ligand>
</feature>
<dbReference type="Gene3D" id="3.30.1490.190">
    <property type="match status" value="1"/>
</dbReference>
<evidence type="ECO:0000256" key="3">
    <source>
        <dbReference type="ARBA" id="ARBA00022833"/>
    </source>
</evidence>
<dbReference type="Gene3D" id="1.10.10.10">
    <property type="entry name" value="Winged helix-like DNA-binding domain superfamily/Winged helix DNA-binding domain"/>
    <property type="match status" value="1"/>
</dbReference>
<dbReference type="GO" id="GO:1900376">
    <property type="term" value="P:regulation of secondary metabolite biosynthetic process"/>
    <property type="evidence" value="ECO:0007669"/>
    <property type="project" value="TreeGrafter"/>
</dbReference>
<dbReference type="AlphaFoldDB" id="A0A9D1GD95"/>
<proteinExistence type="inferred from homology"/>
<feature type="binding site" evidence="7">
    <location>
        <position position="76"/>
    </location>
    <ligand>
        <name>Zn(2+)</name>
        <dbReference type="ChEBI" id="CHEBI:29105"/>
    </ligand>
</feature>
<accession>A0A9D1GD95</accession>
<evidence type="ECO:0000256" key="5">
    <source>
        <dbReference type="ARBA" id="ARBA00023125"/>
    </source>
</evidence>
<dbReference type="GO" id="GO:0003700">
    <property type="term" value="F:DNA-binding transcription factor activity"/>
    <property type="evidence" value="ECO:0007669"/>
    <property type="project" value="InterPro"/>
</dbReference>
<comment type="cofactor">
    <cofactor evidence="7">
        <name>Zn(2+)</name>
        <dbReference type="ChEBI" id="CHEBI:29105"/>
    </cofactor>
    <text evidence="7">Binds 1 zinc ion per subunit.</text>
</comment>
<dbReference type="PANTHER" id="PTHR33202:SF7">
    <property type="entry name" value="FERRIC UPTAKE REGULATION PROTEIN"/>
    <property type="match status" value="1"/>
</dbReference>
<dbReference type="InterPro" id="IPR036390">
    <property type="entry name" value="WH_DNA-bd_sf"/>
</dbReference>
<keyword evidence="2" id="KW-0678">Repressor</keyword>
<sequence length="121" mass="14332">MERNTVQRQEIIEVLKNSYNHPTIRELYELVSDKNIGQATVYRTVNSLVSDDIIRRIDTPNGIHYDYRKDHYHYYCLKCNKIIDVFLDNNLIDNILLTSNLKDVRHINLVFEGICDSCKEK</sequence>
<feature type="binding site" evidence="7">
    <location>
        <position position="118"/>
    </location>
    <ligand>
        <name>Zn(2+)</name>
        <dbReference type="ChEBI" id="CHEBI:29105"/>
    </ligand>
</feature>
<dbReference type="InterPro" id="IPR043135">
    <property type="entry name" value="Fur_C"/>
</dbReference>
<dbReference type="Proteomes" id="UP000886833">
    <property type="component" value="Unassembled WGS sequence"/>
</dbReference>
<protein>
    <submittedName>
        <fullName evidence="8">Transcriptional repressor</fullName>
    </submittedName>
</protein>
<evidence type="ECO:0000256" key="7">
    <source>
        <dbReference type="PIRSR" id="PIRSR602481-1"/>
    </source>
</evidence>
<dbReference type="CDD" id="cd07153">
    <property type="entry name" value="Fur_like"/>
    <property type="match status" value="1"/>
</dbReference>
<dbReference type="GO" id="GO:0000976">
    <property type="term" value="F:transcription cis-regulatory region binding"/>
    <property type="evidence" value="ECO:0007669"/>
    <property type="project" value="TreeGrafter"/>
</dbReference>
<keyword evidence="5" id="KW-0238">DNA-binding</keyword>
<keyword evidence="4" id="KW-0805">Transcription regulation</keyword>
<comment type="similarity">
    <text evidence="1">Belongs to the Fur family.</text>
</comment>
<dbReference type="GO" id="GO:0008270">
    <property type="term" value="F:zinc ion binding"/>
    <property type="evidence" value="ECO:0007669"/>
    <property type="project" value="TreeGrafter"/>
</dbReference>
<dbReference type="InterPro" id="IPR002481">
    <property type="entry name" value="FUR"/>
</dbReference>
<organism evidence="8 9">
    <name type="scientific">Candidatus Onthousia faecipullorum</name>
    <dbReference type="NCBI Taxonomy" id="2840887"/>
    <lineage>
        <taxon>Bacteria</taxon>
        <taxon>Bacillati</taxon>
        <taxon>Bacillota</taxon>
        <taxon>Bacilli</taxon>
        <taxon>Candidatus Onthousia</taxon>
    </lineage>
</organism>
<dbReference type="Pfam" id="PF01475">
    <property type="entry name" value="FUR"/>
    <property type="match status" value="1"/>
</dbReference>
<dbReference type="InterPro" id="IPR036388">
    <property type="entry name" value="WH-like_DNA-bd_sf"/>
</dbReference>
<reference evidence="8" key="2">
    <citation type="journal article" date="2021" name="PeerJ">
        <title>Extensive microbial diversity within the chicken gut microbiome revealed by metagenomics and culture.</title>
        <authorList>
            <person name="Gilroy R."/>
            <person name="Ravi A."/>
            <person name="Getino M."/>
            <person name="Pursley I."/>
            <person name="Horton D.L."/>
            <person name="Alikhan N.F."/>
            <person name="Baker D."/>
            <person name="Gharbi K."/>
            <person name="Hall N."/>
            <person name="Watson M."/>
            <person name="Adriaenssens E.M."/>
            <person name="Foster-Nyarko E."/>
            <person name="Jarju S."/>
            <person name="Secka A."/>
            <person name="Antonio M."/>
            <person name="Oren A."/>
            <person name="Chaudhuri R.R."/>
            <person name="La Ragione R."/>
            <person name="Hildebrand F."/>
            <person name="Pallen M.J."/>
        </authorList>
    </citation>
    <scope>NUCLEOTIDE SEQUENCE</scope>
    <source>
        <strain evidence="8">CHK195-26880</strain>
    </source>
</reference>
<dbReference type="PANTHER" id="PTHR33202">
    <property type="entry name" value="ZINC UPTAKE REGULATION PROTEIN"/>
    <property type="match status" value="1"/>
</dbReference>
<name>A0A9D1GD95_9FIRM</name>